<dbReference type="EMBL" id="CP021376">
    <property type="protein sequence ID" value="ART79188.1"/>
    <property type="molecule type" value="Genomic_DNA"/>
</dbReference>
<evidence type="ECO:0000313" key="2">
    <source>
        <dbReference type="Proteomes" id="UP000243793"/>
    </source>
</evidence>
<proteinExistence type="predicted"/>
<protein>
    <submittedName>
        <fullName evidence="1">Uncharacterized protein</fullName>
    </submittedName>
</protein>
<dbReference type="Pfam" id="PF19503">
    <property type="entry name" value="DUF6037"/>
    <property type="match status" value="1"/>
</dbReference>
<name>A0A1Y0CVE6_9GAMM</name>
<dbReference type="KEGG" id="ocm:CBP12_02690"/>
<sequence>MNVLENLRVLKKDMESNGWVIDAFPFTFKAVDYILLVKLYDENDAKRPEYALLELEFLKKNDISDNLVAPANTMRLLITPQELRTYFGIEWSENLRDILSQFYEYLSGFIPLSVGLHRTKEIDVAMVESLSKSDSEDPRKLYCFSAKRNPNDGNRSPYNDNKTRILRPILYSKLSGDPQVSFNYSLEESKKKSDSEIISNFSSSHKLTASRKI</sequence>
<gene>
    <name evidence="1" type="ORF">CBP12_02690</name>
</gene>
<dbReference type="InterPro" id="IPR046100">
    <property type="entry name" value="DUF6037"/>
</dbReference>
<keyword evidence="2" id="KW-1185">Reference proteome</keyword>
<accession>A0A1Y0CVE6</accession>
<dbReference type="AlphaFoldDB" id="A0A1Y0CVE6"/>
<dbReference type="Proteomes" id="UP000243793">
    <property type="component" value="Chromosome"/>
</dbReference>
<organism evidence="1 2">
    <name type="scientific">Oceanisphaera avium</name>
    <dbReference type="NCBI Taxonomy" id="1903694"/>
    <lineage>
        <taxon>Bacteria</taxon>
        <taxon>Pseudomonadati</taxon>
        <taxon>Pseudomonadota</taxon>
        <taxon>Gammaproteobacteria</taxon>
        <taxon>Aeromonadales</taxon>
        <taxon>Aeromonadaceae</taxon>
        <taxon>Oceanisphaera</taxon>
    </lineage>
</organism>
<dbReference type="OrthoDB" id="9802617at2"/>
<reference evidence="2" key="1">
    <citation type="submission" date="2017-05" db="EMBL/GenBank/DDBJ databases">
        <authorList>
            <person name="Sung H."/>
        </authorList>
    </citation>
    <scope>NUCLEOTIDE SEQUENCE [LARGE SCALE GENOMIC DNA]</scope>
    <source>
        <strain evidence="2">AMac2203</strain>
    </source>
</reference>
<dbReference type="RefSeq" id="WP_086962707.1">
    <property type="nucleotide sequence ID" value="NZ_CP021376.1"/>
</dbReference>
<evidence type="ECO:0000313" key="1">
    <source>
        <dbReference type="EMBL" id="ART79188.1"/>
    </source>
</evidence>